<evidence type="ECO:0000259" key="1">
    <source>
        <dbReference type="Pfam" id="PF08242"/>
    </source>
</evidence>
<gene>
    <name evidence="2" type="ORF">KL86APRO_10807</name>
</gene>
<dbReference type="Gene3D" id="3.40.50.150">
    <property type="entry name" value="Vaccinia Virus protein VP39"/>
    <property type="match status" value="1"/>
</dbReference>
<organism evidence="2">
    <name type="scientific">uncultured Alphaproteobacteria bacterium</name>
    <dbReference type="NCBI Taxonomy" id="91750"/>
    <lineage>
        <taxon>Bacteria</taxon>
        <taxon>Pseudomonadati</taxon>
        <taxon>Pseudomonadota</taxon>
        <taxon>Alphaproteobacteria</taxon>
        <taxon>environmental samples</taxon>
    </lineage>
</organism>
<dbReference type="EMBL" id="FLUO01000001">
    <property type="protein sequence ID" value="SBV96814.1"/>
    <property type="molecule type" value="Genomic_DNA"/>
</dbReference>
<dbReference type="GO" id="GO:0032259">
    <property type="term" value="P:methylation"/>
    <property type="evidence" value="ECO:0007669"/>
    <property type="project" value="UniProtKB-KW"/>
</dbReference>
<dbReference type="AlphaFoldDB" id="A0A212JBI4"/>
<proteinExistence type="predicted"/>
<dbReference type="CDD" id="cd02440">
    <property type="entry name" value="AdoMet_MTases"/>
    <property type="match status" value="1"/>
</dbReference>
<dbReference type="Pfam" id="PF08242">
    <property type="entry name" value="Methyltransf_12"/>
    <property type="match status" value="1"/>
</dbReference>
<keyword evidence="2" id="KW-0489">Methyltransferase</keyword>
<name>A0A212JBI4_9PROT</name>
<dbReference type="InterPro" id="IPR029063">
    <property type="entry name" value="SAM-dependent_MTases_sf"/>
</dbReference>
<dbReference type="InterPro" id="IPR013217">
    <property type="entry name" value="Methyltransf_12"/>
</dbReference>
<reference evidence="2" key="1">
    <citation type="submission" date="2016-04" db="EMBL/GenBank/DDBJ databases">
        <authorList>
            <person name="Evans L.H."/>
            <person name="Alamgir A."/>
            <person name="Owens N."/>
            <person name="Weber N.D."/>
            <person name="Virtaneva K."/>
            <person name="Barbian K."/>
            <person name="Babar A."/>
            <person name="Rosenke K."/>
        </authorList>
    </citation>
    <scope>NUCLEOTIDE SEQUENCE</scope>
    <source>
        <strain evidence="2">86</strain>
    </source>
</reference>
<evidence type="ECO:0000313" key="2">
    <source>
        <dbReference type="EMBL" id="SBV96814.1"/>
    </source>
</evidence>
<dbReference type="SUPFAM" id="SSF53335">
    <property type="entry name" value="S-adenosyl-L-methionine-dependent methyltransferases"/>
    <property type="match status" value="1"/>
</dbReference>
<accession>A0A212JBI4</accession>
<dbReference type="InterPro" id="IPR036388">
    <property type="entry name" value="WH-like_DNA-bd_sf"/>
</dbReference>
<dbReference type="Gene3D" id="1.10.10.10">
    <property type="entry name" value="Winged helix-like DNA-binding domain superfamily/Winged helix DNA-binding domain"/>
    <property type="match status" value="1"/>
</dbReference>
<sequence>MVSAMTGRSGALGAYLFDLVQAPIRWHAVRAAIVLGVFDIPEAGFTAPAAAERLGLAAERTAPFLDALAAMGLMDKAGGVYRPVAEAAALLSSASPTSLTRSLLQLSGLRHAGLDRLPELLRGEPAARADLDLADPEFWRRAVASLRSFHRALGRAAMLEVLDALPEWPGARRFLDIGAGSETLCLAVKDRRPEMAVTLFDLPGGAARIAADLAAAGRADALEIRPGDYNADDFGSGYDVIWASMTLYYAADLAAVLGRVRAALAPGGVFVSFHEGLTGERTAPETHVVGRLMPALRGQDVSFDLGRIADAARAAGFARVESRTVETSFGPMRADLCR</sequence>
<feature type="domain" description="Methyltransferase type 12" evidence="1">
    <location>
        <begin position="175"/>
        <end position="270"/>
    </location>
</feature>
<protein>
    <submittedName>
        <fullName evidence="2">O-methyltransferase family protein</fullName>
    </submittedName>
</protein>
<keyword evidence="2" id="KW-0808">Transferase</keyword>
<dbReference type="GO" id="GO:0008168">
    <property type="term" value="F:methyltransferase activity"/>
    <property type="evidence" value="ECO:0007669"/>
    <property type="project" value="UniProtKB-KW"/>
</dbReference>